<proteinExistence type="predicted"/>
<dbReference type="EMBL" id="QFQP01000004">
    <property type="protein sequence ID" value="PZR16022.1"/>
    <property type="molecule type" value="Genomic_DNA"/>
</dbReference>
<dbReference type="AlphaFoldDB" id="A0A2W5TMY2"/>
<evidence type="ECO:0000256" key="3">
    <source>
        <dbReference type="ARBA" id="ARBA00022801"/>
    </source>
</evidence>
<evidence type="ECO:0000256" key="1">
    <source>
        <dbReference type="ARBA" id="ARBA00022670"/>
    </source>
</evidence>
<keyword evidence="5" id="KW-0472">Membrane</keyword>
<dbReference type="InterPro" id="IPR001818">
    <property type="entry name" value="Pept_M10_metallopeptidase"/>
</dbReference>
<feature type="chain" id="PRO_5016046741" description="Peptidase M10 metallopeptidase domain-containing protein" evidence="6">
    <location>
        <begin position="20"/>
        <end position="298"/>
    </location>
</feature>
<protein>
    <recommendedName>
        <fullName evidence="7">Peptidase M10 metallopeptidase domain-containing protein</fullName>
    </recommendedName>
</protein>
<evidence type="ECO:0000256" key="5">
    <source>
        <dbReference type="SAM" id="Phobius"/>
    </source>
</evidence>
<evidence type="ECO:0000256" key="4">
    <source>
        <dbReference type="ARBA" id="ARBA00022833"/>
    </source>
</evidence>
<dbReference type="SUPFAM" id="SSF55486">
    <property type="entry name" value="Metalloproteases ('zincins'), catalytic domain"/>
    <property type="match status" value="1"/>
</dbReference>
<evidence type="ECO:0000256" key="2">
    <source>
        <dbReference type="ARBA" id="ARBA00022723"/>
    </source>
</evidence>
<feature type="signal peptide" evidence="6">
    <location>
        <begin position="1"/>
        <end position="19"/>
    </location>
</feature>
<evidence type="ECO:0000313" key="8">
    <source>
        <dbReference type="EMBL" id="PZR16022.1"/>
    </source>
</evidence>
<dbReference type="Gene3D" id="3.40.390.10">
    <property type="entry name" value="Collagenase (Catalytic Domain)"/>
    <property type="match status" value="1"/>
</dbReference>
<dbReference type="GO" id="GO:0006508">
    <property type="term" value="P:proteolysis"/>
    <property type="evidence" value="ECO:0007669"/>
    <property type="project" value="UniProtKB-KW"/>
</dbReference>
<dbReference type="GO" id="GO:0008270">
    <property type="term" value="F:zinc ion binding"/>
    <property type="evidence" value="ECO:0007669"/>
    <property type="project" value="InterPro"/>
</dbReference>
<reference evidence="8 9" key="1">
    <citation type="submission" date="2017-08" db="EMBL/GenBank/DDBJ databases">
        <title>Infants hospitalized years apart are colonized by the same room-sourced microbial strains.</title>
        <authorList>
            <person name="Brooks B."/>
            <person name="Olm M.R."/>
            <person name="Firek B.A."/>
            <person name="Baker R."/>
            <person name="Thomas B.C."/>
            <person name="Morowitz M.J."/>
            <person name="Banfield J.F."/>
        </authorList>
    </citation>
    <scope>NUCLEOTIDE SEQUENCE [LARGE SCALE GENOMIC DNA]</scope>
    <source>
        <strain evidence="8">S2_003_000_R2_14</strain>
    </source>
</reference>
<sequence>MTWVRVIAMTLLIATPAAAQQYLRTVASESKGSVMCVTWSKRDFVYRVGEGGSSRTPGESEFTAIDSAFATWQAVAVTCSDFTFTRGARIANPRVGKGTESENVLVFREDGCRDVVPLTDSCLSDGSCANKYGCWDHSEGTIGLTTVTYSTRTGVAVDADIEFNASNFLFTTLSAPPCEAGREEVTCVANDVQNTATHEIGHAVGFDHVEDVMSTMAPTAPVGETIKRVIDTGTASGFCQTYPRGLPPTPCDELAVLRNRIIARNVGTFGVSCANSSVLGAPAVMLALAALLRRRKRS</sequence>
<keyword evidence="4" id="KW-0862">Zinc</keyword>
<feature type="domain" description="Peptidase M10 metallopeptidase" evidence="7">
    <location>
        <begin position="175"/>
        <end position="224"/>
    </location>
</feature>
<dbReference type="NCBIfam" id="NF041905">
    <property type="entry name" value="MXAN_2677_2678"/>
    <property type="match status" value="1"/>
</dbReference>
<comment type="caution">
    <text evidence="8">The sequence shown here is derived from an EMBL/GenBank/DDBJ whole genome shotgun (WGS) entry which is preliminary data.</text>
</comment>
<evidence type="ECO:0000256" key="6">
    <source>
        <dbReference type="SAM" id="SignalP"/>
    </source>
</evidence>
<organism evidence="8 9">
    <name type="scientific">Archangium gephyra</name>
    <dbReference type="NCBI Taxonomy" id="48"/>
    <lineage>
        <taxon>Bacteria</taxon>
        <taxon>Pseudomonadati</taxon>
        <taxon>Myxococcota</taxon>
        <taxon>Myxococcia</taxon>
        <taxon>Myxococcales</taxon>
        <taxon>Cystobacterineae</taxon>
        <taxon>Archangiaceae</taxon>
        <taxon>Archangium</taxon>
    </lineage>
</organism>
<keyword evidence="5" id="KW-1133">Transmembrane helix</keyword>
<keyword evidence="3" id="KW-0378">Hydrolase</keyword>
<keyword evidence="1" id="KW-0645">Protease</keyword>
<dbReference type="Proteomes" id="UP000249061">
    <property type="component" value="Unassembled WGS sequence"/>
</dbReference>
<dbReference type="InterPro" id="IPR024079">
    <property type="entry name" value="MetalloPept_cat_dom_sf"/>
</dbReference>
<keyword evidence="2" id="KW-0479">Metal-binding</keyword>
<evidence type="ECO:0000259" key="7">
    <source>
        <dbReference type="Pfam" id="PF00413"/>
    </source>
</evidence>
<accession>A0A2W5TMY2</accession>
<dbReference type="GO" id="GO:0031012">
    <property type="term" value="C:extracellular matrix"/>
    <property type="evidence" value="ECO:0007669"/>
    <property type="project" value="InterPro"/>
</dbReference>
<gene>
    <name evidence="8" type="ORF">DI536_06900</name>
</gene>
<dbReference type="Pfam" id="PF00413">
    <property type="entry name" value="Peptidase_M10"/>
    <property type="match status" value="1"/>
</dbReference>
<keyword evidence="5" id="KW-0812">Transmembrane</keyword>
<evidence type="ECO:0000313" key="9">
    <source>
        <dbReference type="Proteomes" id="UP000249061"/>
    </source>
</evidence>
<keyword evidence="6" id="KW-0732">Signal</keyword>
<feature type="transmembrane region" description="Helical" evidence="5">
    <location>
        <begin position="269"/>
        <end position="292"/>
    </location>
</feature>
<name>A0A2W5TMY2_9BACT</name>
<dbReference type="GO" id="GO:0004222">
    <property type="term" value="F:metalloendopeptidase activity"/>
    <property type="evidence" value="ECO:0007669"/>
    <property type="project" value="InterPro"/>
</dbReference>